<evidence type="ECO:0000313" key="3">
    <source>
        <dbReference type="Proteomes" id="UP000321922"/>
    </source>
</evidence>
<dbReference type="Proteomes" id="UP000321922">
    <property type="component" value="Unassembled WGS sequence"/>
</dbReference>
<organism evidence="2 3">
    <name type="scientific">Vibrio sagamiensis NBRC 104589</name>
    <dbReference type="NCBI Taxonomy" id="1219064"/>
    <lineage>
        <taxon>Bacteria</taxon>
        <taxon>Pseudomonadati</taxon>
        <taxon>Pseudomonadota</taxon>
        <taxon>Gammaproteobacteria</taxon>
        <taxon>Vibrionales</taxon>
        <taxon>Vibrionaceae</taxon>
        <taxon>Vibrio</taxon>
    </lineage>
</organism>
<reference evidence="2 3" key="1">
    <citation type="submission" date="2019-07" db="EMBL/GenBank/DDBJ databases">
        <title>Whole genome shotgun sequence of Vibrio sagamiensis NBRC 104589.</title>
        <authorList>
            <person name="Hosoyama A."/>
            <person name="Uohara A."/>
            <person name="Ohji S."/>
            <person name="Ichikawa N."/>
        </authorList>
    </citation>
    <scope>NUCLEOTIDE SEQUENCE [LARGE SCALE GENOMIC DNA]</scope>
    <source>
        <strain evidence="2 3">NBRC 104589</strain>
    </source>
</reference>
<keyword evidence="1" id="KW-0732">Signal</keyword>
<dbReference type="EMBL" id="BJXJ01000008">
    <property type="protein sequence ID" value="GEM75039.1"/>
    <property type="molecule type" value="Genomic_DNA"/>
</dbReference>
<gene>
    <name evidence="2" type="ORF">VSA01S_11510</name>
</gene>
<dbReference type="AlphaFoldDB" id="A0A511QCL8"/>
<name>A0A511QCL8_9VIBR</name>
<feature type="signal peptide" evidence="1">
    <location>
        <begin position="1"/>
        <end position="25"/>
    </location>
</feature>
<dbReference type="RefSeq" id="WP_039983514.1">
    <property type="nucleotide sequence ID" value="NZ_BAOJ01000209.1"/>
</dbReference>
<protein>
    <submittedName>
        <fullName evidence="2">Uncharacterized protein</fullName>
    </submittedName>
</protein>
<sequence>MVNKQRFVILPAIALSLLASSTAFASGPPGGDPYFKGLQLHRISSGQFFANGRMTTEVSIGFENKPGYTAFLSSAKFYLENTNKSIYDYGWFSTGDDNGFSHSISQIKAFKKGPKSNQPNNWTSYYIGAQKNHEDTLEVCVEGSFIVFKAGDDGKYDIEDYDYRFSSCNRTWADSTVHLQAVTPRYLTEENFYFTQVDEHDDTGITKVSYNQLFKQNNTPDIVKIEPDDYASWDINWDESKLGLDDGRSIMTHYKWNDKDLSYAGTWWMSDHRYDYQYAKRVDGITGVLAKDSVPKVSSENYLGTFLNVQLAKGAFIDFGRTCTMAGLNWDYYNCVDNETGEFFEHKLIGVPSIHNKEKTIFTFTDIYGTESEVTISYDNNFDVQLRK</sequence>
<evidence type="ECO:0000313" key="2">
    <source>
        <dbReference type="EMBL" id="GEM75039.1"/>
    </source>
</evidence>
<evidence type="ECO:0000256" key="1">
    <source>
        <dbReference type="SAM" id="SignalP"/>
    </source>
</evidence>
<proteinExistence type="predicted"/>
<comment type="caution">
    <text evidence="2">The sequence shown here is derived from an EMBL/GenBank/DDBJ whole genome shotgun (WGS) entry which is preliminary data.</text>
</comment>
<keyword evidence="3" id="KW-1185">Reference proteome</keyword>
<dbReference type="OrthoDB" id="5918335at2"/>
<feature type="chain" id="PRO_5021986102" evidence="1">
    <location>
        <begin position="26"/>
        <end position="388"/>
    </location>
</feature>
<accession>A0A511QCL8</accession>